<proteinExistence type="predicted"/>
<protein>
    <submittedName>
        <fullName evidence="1">Uncharacterized protein</fullName>
    </submittedName>
</protein>
<comment type="caution">
    <text evidence="1">The sequence shown here is derived from an EMBL/GenBank/DDBJ whole genome shotgun (WGS) entry which is preliminary data.</text>
</comment>
<dbReference type="AlphaFoldDB" id="A0A9D7S6X3"/>
<name>A0A9D7S6X3_9BACT</name>
<evidence type="ECO:0000313" key="1">
    <source>
        <dbReference type="EMBL" id="MBK9716808.1"/>
    </source>
</evidence>
<evidence type="ECO:0000313" key="2">
    <source>
        <dbReference type="Proteomes" id="UP000808349"/>
    </source>
</evidence>
<dbReference type="EMBL" id="JADKFW010000004">
    <property type="protein sequence ID" value="MBK9716808.1"/>
    <property type="molecule type" value="Genomic_DNA"/>
</dbReference>
<sequence>MKKNTLIGCSARNKKLSTMYHQQNGGEEIKPGTLHGGEEIKPGTLHGGEEIKPGTLHGGEEIKPGTLHGGEEIKPGTLHGGEEIKPGTLHGGEEIKPGTLHGGNDYLKVGTLCASFSPATYRTRDGNAVYKFKYVDIGGKFEIDILEQPSYRFRGTEAHITHRLPSSRSGQKICISSGHEPTTLDGAKNISTQWAELTHEYIKTGRTIDQQVSQNASGNSNGNCGNRSGGFLDWLFG</sequence>
<organism evidence="1 2">
    <name type="scientific">Candidatus Defluviibacterium haderslevense</name>
    <dbReference type="NCBI Taxonomy" id="2981993"/>
    <lineage>
        <taxon>Bacteria</taxon>
        <taxon>Pseudomonadati</taxon>
        <taxon>Bacteroidota</taxon>
        <taxon>Saprospiria</taxon>
        <taxon>Saprospirales</taxon>
        <taxon>Saprospiraceae</taxon>
        <taxon>Candidatus Defluviibacterium</taxon>
    </lineage>
</organism>
<dbReference type="Proteomes" id="UP000808349">
    <property type="component" value="Unassembled WGS sequence"/>
</dbReference>
<accession>A0A9D7S6X3</accession>
<reference evidence="1 2" key="1">
    <citation type="submission" date="2020-10" db="EMBL/GenBank/DDBJ databases">
        <title>Connecting structure to function with the recovery of over 1000 high-quality activated sludge metagenome-assembled genomes encoding full-length rRNA genes using long-read sequencing.</title>
        <authorList>
            <person name="Singleton C.M."/>
            <person name="Petriglieri F."/>
            <person name="Kristensen J.M."/>
            <person name="Kirkegaard R.H."/>
            <person name="Michaelsen T.Y."/>
            <person name="Andersen M.H."/>
            <person name="Karst S.M."/>
            <person name="Dueholm M.S."/>
            <person name="Nielsen P.H."/>
            <person name="Albertsen M."/>
        </authorList>
    </citation>
    <scope>NUCLEOTIDE SEQUENCE [LARGE SCALE GENOMIC DNA]</scope>
    <source>
        <strain evidence="1">Ribe_18-Q3-R11-54_BAT3C.373</strain>
    </source>
</reference>
<gene>
    <name evidence="1" type="ORF">IPO85_04710</name>
</gene>